<dbReference type="InterPro" id="IPR022324">
    <property type="entry name" value="Bacilysin_exporter_BacE_put"/>
</dbReference>
<dbReference type="InterPro" id="IPR036259">
    <property type="entry name" value="MFS_trans_sf"/>
</dbReference>
<sequence>MVVPDVLRNRDFNLYWAGVVLSQIGTRGTVAANLFQVYALTGSVLQTGLVGAGQAVALLVLSPIGGAYADRLDRRKLLMWAQVVSLVVAVVLAVLTFSGQAQAWHVIVSVLLTTAAATFDQPARQALIPAMVPKHQLAQAIALLNPSREVAVLVGPALAGILIAVAGPGLMYAVDGVTYAVLVGVLAVLRVAPLTQDGPPRSVFGSIAEGARYVLHRPLVTRLMALDLSATVFGAYRVLLPALALDILHVGPTGYGLLSSAPSAGALLATYLVFRVVARSNRLGRVVLGATALYGLAAILLAQSRWFALALVAALLLGALDAMATTIRHAAVQVDTPDEIRGRVTAFYQMSSRGGPALGDLVIGAFAGLVGPVAALTIGGLGPVLVATALRLRPNVVRDYTSASVPDAVPEPDPEPPAAQRPAAADGVTGRPSGTSHTEGAN</sequence>
<evidence type="ECO:0000256" key="5">
    <source>
        <dbReference type="ARBA" id="ARBA00022989"/>
    </source>
</evidence>
<dbReference type="CDD" id="cd06173">
    <property type="entry name" value="MFS_MefA_like"/>
    <property type="match status" value="1"/>
</dbReference>
<dbReference type="PANTHER" id="PTHR23513">
    <property type="entry name" value="INTEGRAL MEMBRANE EFFLUX PROTEIN-RELATED"/>
    <property type="match status" value="1"/>
</dbReference>
<dbReference type="SUPFAM" id="SSF103473">
    <property type="entry name" value="MFS general substrate transporter"/>
    <property type="match status" value="1"/>
</dbReference>
<evidence type="ECO:0000256" key="6">
    <source>
        <dbReference type="ARBA" id="ARBA00023136"/>
    </source>
</evidence>
<reference evidence="11" key="1">
    <citation type="journal article" date="2019" name="Int. J. Syst. Evol. Microbiol.">
        <title>The Global Catalogue of Microorganisms (GCM) 10K type strain sequencing project: providing services to taxonomists for standard genome sequencing and annotation.</title>
        <authorList>
            <consortium name="The Broad Institute Genomics Platform"/>
            <consortium name="The Broad Institute Genome Sequencing Center for Infectious Disease"/>
            <person name="Wu L."/>
            <person name="Ma J."/>
        </authorList>
    </citation>
    <scope>NUCLEOTIDE SEQUENCE [LARGE SCALE GENOMIC DNA]</scope>
    <source>
        <strain evidence="11">JCM 12165</strain>
    </source>
</reference>
<gene>
    <name evidence="10" type="ORF">ACFSCY_19100</name>
</gene>
<evidence type="ECO:0000256" key="7">
    <source>
        <dbReference type="SAM" id="MobiDB-lite"/>
    </source>
</evidence>
<evidence type="ECO:0000313" key="11">
    <source>
        <dbReference type="Proteomes" id="UP001597145"/>
    </source>
</evidence>
<protein>
    <submittedName>
        <fullName evidence="10">MFS transporter</fullName>
    </submittedName>
</protein>
<feature type="transmembrane region" description="Helical" evidence="8">
    <location>
        <begin position="77"/>
        <end position="97"/>
    </location>
</feature>
<dbReference type="PRINTS" id="PR01988">
    <property type="entry name" value="EXPORTERBACE"/>
</dbReference>
<organism evidence="10 11">
    <name type="scientific">Pseudonocardia aurantiaca</name>
    <dbReference type="NCBI Taxonomy" id="75290"/>
    <lineage>
        <taxon>Bacteria</taxon>
        <taxon>Bacillati</taxon>
        <taxon>Actinomycetota</taxon>
        <taxon>Actinomycetes</taxon>
        <taxon>Pseudonocardiales</taxon>
        <taxon>Pseudonocardiaceae</taxon>
        <taxon>Pseudonocardia</taxon>
    </lineage>
</organism>
<dbReference type="EMBL" id="JBHUCP010000012">
    <property type="protein sequence ID" value="MFD1531546.1"/>
    <property type="molecule type" value="Genomic_DNA"/>
</dbReference>
<keyword evidence="5 8" id="KW-1133">Transmembrane helix</keyword>
<comment type="caution">
    <text evidence="10">The sequence shown here is derived from an EMBL/GenBank/DDBJ whole genome shotgun (WGS) entry which is preliminary data.</text>
</comment>
<accession>A0ABW4FM12</accession>
<feature type="transmembrane region" description="Helical" evidence="8">
    <location>
        <begin position="12"/>
        <end position="38"/>
    </location>
</feature>
<feature type="compositionally biased region" description="Pro residues" evidence="7">
    <location>
        <begin position="409"/>
        <end position="419"/>
    </location>
</feature>
<feature type="transmembrane region" description="Helical" evidence="8">
    <location>
        <begin position="176"/>
        <end position="192"/>
    </location>
</feature>
<evidence type="ECO:0000256" key="8">
    <source>
        <dbReference type="SAM" id="Phobius"/>
    </source>
</evidence>
<dbReference type="Gene3D" id="1.20.1250.20">
    <property type="entry name" value="MFS general substrate transporter like domains"/>
    <property type="match status" value="1"/>
</dbReference>
<keyword evidence="6 8" id="KW-0472">Membrane</keyword>
<dbReference type="Pfam" id="PF05977">
    <property type="entry name" value="MFS_3"/>
    <property type="match status" value="1"/>
</dbReference>
<dbReference type="InterPro" id="IPR010290">
    <property type="entry name" value="TM_effector"/>
</dbReference>
<feature type="transmembrane region" description="Helical" evidence="8">
    <location>
        <begin position="361"/>
        <end position="390"/>
    </location>
</feature>
<evidence type="ECO:0000256" key="2">
    <source>
        <dbReference type="ARBA" id="ARBA00022448"/>
    </source>
</evidence>
<feature type="transmembrane region" description="Helical" evidence="8">
    <location>
        <begin position="286"/>
        <end position="319"/>
    </location>
</feature>
<name>A0ABW4FM12_9PSEU</name>
<keyword evidence="4 8" id="KW-0812">Transmembrane</keyword>
<feature type="transmembrane region" description="Helical" evidence="8">
    <location>
        <begin position="44"/>
        <end position="65"/>
    </location>
</feature>
<feature type="transmembrane region" description="Helical" evidence="8">
    <location>
        <begin position="150"/>
        <end position="170"/>
    </location>
</feature>
<dbReference type="RefSeq" id="WP_343978649.1">
    <property type="nucleotide sequence ID" value="NZ_BAAAJG010000010.1"/>
</dbReference>
<feature type="transmembrane region" description="Helical" evidence="8">
    <location>
        <begin position="255"/>
        <end position="274"/>
    </location>
</feature>
<evidence type="ECO:0000256" key="4">
    <source>
        <dbReference type="ARBA" id="ARBA00022692"/>
    </source>
</evidence>
<feature type="domain" description="Major facilitator superfamily (MFS) profile" evidence="9">
    <location>
        <begin position="1"/>
        <end position="397"/>
    </location>
</feature>
<evidence type="ECO:0000256" key="3">
    <source>
        <dbReference type="ARBA" id="ARBA00022475"/>
    </source>
</evidence>
<keyword evidence="3" id="KW-1003">Cell membrane</keyword>
<feature type="region of interest" description="Disordered" evidence="7">
    <location>
        <begin position="403"/>
        <end position="442"/>
    </location>
</feature>
<feature type="transmembrane region" description="Helical" evidence="8">
    <location>
        <begin position="103"/>
        <end position="119"/>
    </location>
</feature>
<dbReference type="Proteomes" id="UP001597145">
    <property type="component" value="Unassembled WGS sequence"/>
</dbReference>
<keyword evidence="2" id="KW-0813">Transport</keyword>
<proteinExistence type="predicted"/>
<keyword evidence="11" id="KW-1185">Reference proteome</keyword>
<evidence type="ECO:0000313" key="10">
    <source>
        <dbReference type="EMBL" id="MFD1531546.1"/>
    </source>
</evidence>
<comment type="subcellular location">
    <subcellularLocation>
        <location evidence="1">Cell inner membrane</location>
        <topology evidence="1">Multi-pass membrane protein</topology>
    </subcellularLocation>
</comment>
<feature type="transmembrane region" description="Helical" evidence="8">
    <location>
        <begin position="223"/>
        <end position="243"/>
    </location>
</feature>
<dbReference type="InterPro" id="IPR020846">
    <property type="entry name" value="MFS_dom"/>
</dbReference>
<dbReference type="PANTHER" id="PTHR23513:SF9">
    <property type="entry name" value="ENTEROBACTIN EXPORTER ENTS"/>
    <property type="match status" value="1"/>
</dbReference>
<evidence type="ECO:0000259" key="9">
    <source>
        <dbReference type="PROSITE" id="PS50850"/>
    </source>
</evidence>
<dbReference type="PROSITE" id="PS50850">
    <property type="entry name" value="MFS"/>
    <property type="match status" value="1"/>
</dbReference>
<evidence type="ECO:0000256" key="1">
    <source>
        <dbReference type="ARBA" id="ARBA00004429"/>
    </source>
</evidence>
<feature type="compositionally biased region" description="Polar residues" evidence="7">
    <location>
        <begin position="432"/>
        <end position="442"/>
    </location>
</feature>